<dbReference type="Proteomes" id="UP000510878">
    <property type="component" value="Segment"/>
</dbReference>
<organism evidence="1 2">
    <name type="scientific">Escherichia phage vB_EcoD_SU57</name>
    <dbReference type="NCBI Taxonomy" id="2743969"/>
    <lineage>
        <taxon>Viruses</taxon>
        <taxon>Duplodnaviria</taxon>
        <taxon>Heunggongvirae</taxon>
        <taxon>Uroviricota</taxon>
        <taxon>Caudoviricetes</taxon>
        <taxon>Drexlerviridae</taxon>
        <taxon>Braunvirinae</taxon>
        <taxon>Veterinaerplatzvirus</taxon>
        <taxon>Veterinaerplatzvirus SU57</taxon>
    </lineage>
</organism>
<dbReference type="InterPro" id="IPR055598">
    <property type="entry name" value="DUF7174"/>
</dbReference>
<sequence>MNEVTLGEVIRNMVSKAMESSSGEFKVPVREIFKVLRGRDYPELKYDVETDEIINLKERSIPELKNSYIYNTVSRMPQLRVAGKHAKHKIIWIDDDGEQTSAKQFDGDGADKYLVIQICDGEHKKSESARRKRDSDAAVIESFKSRLMKVVPSVMDLDGEQKVGAEIAIGRFYDLIKDAK</sequence>
<proteinExistence type="predicted"/>
<name>A0A7D5FPK4_9CAUD</name>
<reference evidence="1 2" key="1">
    <citation type="submission" date="2020-05" db="EMBL/GenBank/DDBJ databases">
        <title>Infection kinetics and phylogenetic analysis of vB_EcoD_SU57, a virulent T1-like Drexlerviridae coliphage.</title>
        <authorList>
            <person name="Koonjan S."/>
            <person name="Seijsing F."/>
            <person name="Cooper C.J."/>
            <person name="Nilsson A.S."/>
        </authorList>
    </citation>
    <scope>NUCLEOTIDE SEQUENCE [LARGE SCALE GENOMIC DNA]</scope>
</reference>
<evidence type="ECO:0000313" key="1">
    <source>
        <dbReference type="EMBL" id="QLF85049.1"/>
    </source>
</evidence>
<protein>
    <submittedName>
        <fullName evidence="1">Uncharacterized protein</fullName>
    </submittedName>
</protein>
<keyword evidence="2" id="KW-1185">Reference proteome</keyword>
<accession>A0A7D5FPK4</accession>
<gene>
    <name evidence="1" type="primary">SU57_0001</name>
</gene>
<dbReference type="Pfam" id="PF23796">
    <property type="entry name" value="DUF7174"/>
    <property type="match status" value="1"/>
</dbReference>
<evidence type="ECO:0000313" key="2">
    <source>
        <dbReference type="Proteomes" id="UP000510878"/>
    </source>
</evidence>
<dbReference type="EMBL" id="MT511058">
    <property type="protein sequence ID" value="QLF85049.1"/>
    <property type="molecule type" value="Genomic_DNA"/>
</dbReference>